<sequence>MRTQGSRFTPVGPLDAPQWDAPVRKVKRSSMGRNTRKRRMPLATKVTAGAAALALGGGGLVWANFYASAHEDGGQHNRTKSRNAQVATINCPDVGQKLTKVPRSARKGVAKELALLDRQITDAYTRLADTRQAQAGDASYVDNAILGPLKSKRTATLDRIGININRAGGKAPRDLGRFARCQGVPVEQPGGDGGGGQGDGGQNDGGQDQGGGGQDGGQGNGNGGQAGNGPVADDFINIEDVQPNSRNLPNGLAANGGGGSTGTFTTECGTNENALRNSDNVIVAPGVSNGAQHQHDYVGNQANTAFASDEDLANGETTCQNQGDRSTYFWPVLRIQDGTQDIDQGQPGGGQDGNVGKIVAPTAAELKFVGNRTGDVVAMPRALRIITGDAKSLTNGLNNANTAWSCTGFEDRQVTDKYPICPEGSGVVRTTAFQSCWDGQNADSANHRTHVDFVEADGTCSNGFQAIPQLQVRLVYDNIPAPRIENGQVVNPFALDSFPEQLHKPITDHNDFINFFDENLMNEMVDCINSGQDCQ</sequence>
<dbReference type="EMBL" id="GG657758">
    <property type="protein sequence ID" value="EFL41717.1"/>
    <property type="molecule type" value="Genomic_DNA"/>
</dbReference>
<keyword evidence="2" id="KW-0472">Membrane</keyword>
<dbReference type="AlphaFoldDB" id="D9XMK3"/>
<protein>
    <submittedName>
        <fullName evidence="4">Secreted protein</fullName>
    </submittedName>
</protein>
<keyword evidence="5" id="KW-1185">Reference proteome</keyword>
<dbReference type="Proteomes" id="UP000002968">
    <property type="component" value="Unassembled WGS sequence"/>
</dbReference>
<dbReference type="HOGENOM" id="CLU_025573_0_0_11"/>
<feature type="compositionally biased region" description="Gly residues" evidence="1">
    <location>
        <begin position="190"/>
        <end position="227"/>
    </location>
</feature>
<evidence type="ECO:0000256" key="2">
    <source>
        <dbReference type="SAM" id="Phobius"/>
    </source>
</evidence>
<feature type="transmembrane region" description="Helical" evidence="2">
    <location>
        <begin position="46"/>
        <end position="67"/>
    </location>
</feature>
<keyword evidence="2" id="KW-0812">Transmembrane</keyword>
<dbReference type="PANTHER" id="PTHR43662">
    <property type="match status" value="1"/>
</dbReference>
<name>D9XMK3_9ACTN</name>
<feature type="domain" description="DUF1996" evidence="3">
    <location>
        <begin position="282"/>
        <end position="514"/>
    </location>
</feature>
<proteinExistence type="predicted"/>
<dbReference type="PANTHER" id="PTHR43662:SF3">
    <property type="entry name" value="DOMAIN PROTEIN, PUTATIVE (AFU_ORTHOLOGUE AFUA_6G11970)-RELATED"/>
    <property type="match status" value="1"/>
</dbReference>
<keyword evidence="2" id="KW-1133">Transmembrane helix</keyword>
<evidence type="ECO:0000256" key="1">
    <source>
        <dbReference type="SAM" id="MobiDB-lite"/>
    </source>
</evidence>
<dbReference type="STRING" id="467200.SSRG_04521"/>
<organism evidence="4 5">
    <name type="scientific">Streptomyces griseoflavus Tu4000</name>
    <dbReference type="NCBI Taxonomy" id="467200"/>
    <lineage>
        <taxon>Bacteria</taxon>
        <taxon>Bacillati</taxon>
        <taxon>Actinomycetota</taxon>
        <taxon>Actinomycetes</taxon>
        <taxon>Kitasatosporales</taxon>
        <taxon>Streptomycetaceae</taxon>
        <taxon>Streptomyces</taxon>
    </lineage>
</organism>
<accession>D9XMK3</accession>
<dbReference type="Pfam" id="PF09362">
    <property type="entry name" value="DUF1996"/>
    <property type="match status" value="1"/>
</dbReference>
<reference evidence="4" key="1">
    <citation type="submission" date="2009-02" db="EMBL/GenBank/DDBJ databases">
        <title>Annotation of Streptomyces griseoflavus strain Tu4000.</title>
        <authorList>
            <consortium name="The Broad Institute Genome Sequencing Platform"/>
            <consortium name="Broad Institute Microbial Sequencing Center"/>
            <person name="Fischbach M."/>
            <person name="Godfrey P."/>
            <person name="Ward D."/>
            <person name="Young S."/>
            <person name="Zeng Q."/>
            <person name="Koehrsen M."/>
            <person name="Alvarado L."/>
            <person name="Berlin A.M."/>
            <person name="Bochicchio J."/>
            <person name="Borenstein D."/>
            <person name="Chapman S.B."/>
            <person name="Chen Z."/>
            <person name="Engels R."/>
            <person name="Freedman E."/>
            <person name="Gellesch M."/>
            <person name="Goldberg J."/>
            <person name="Griggs A."/>
            <person name="Gujja S."/>
            <person name="Heilman E.R."/>
            <person name="Heiman D.I."/>
            <person name="Hepburn T.A."/>
            <person name="Howarth C."/>
            <person name="Jen D."/>
            <person name="Larson L."/>
            <person name="Lewis B."/>
            <person name="Mehta T."/>
            <person name="Park D."/>
            <person name="Pearson M."/>
            <person name="Richards J."/>
            <person name="Roberts A."/>
            <person name="Saif S."/>
            <person name="Shea T.D."/>
            <person name="Shenoy N."/>
            <person name="Sisk P."/>
            <person name="Stolte C."/>
            <person name="Sykes S.N."/>
            <person name="Thomson T."/>
            <person name="Walk T."/>
            <person name="White J."/>
            <person name="Yandava C."/>
            <person name="Straight P."/>
            <person name="Clardy J."/>
            <person name="Hung D."/>
            <person name="Kolter R."/>
            <person name="Mekalanos J."/>
            <person name="Walker S."/>
            <person name="Walsh C.T."/>
            <person name="Wieland-Brown L.C."/>
            <person name="Haas B."/>
            <person name="Nusbaum C."/>
            <person name="Birren B."/>
        </authorList>
    </citation>
    <scope>NUCLEOTIDE SEQUENCE [LARGE SCALE GENOMIC DNA]</scope>
    <source>
        <strain evidence="4">Tu4000</strain>
    </source>
</reference>
<evidence type="ECO:0000313" key="4">
    <source>
        <dbReference type="EMBL" id="EFL41717.1"/>
    </source>
</evidence>
<evidence type="ECO:0000313" key="5">
    <source>
        <dbReference type="Proteomes" id="UP000002968"/>
    </source>
</evidence>
<feature type="region of interest" description="Disordered" evidence="1">
    <location>
        <begin position="183"/>
        <end position="270"/>
    </location>
</feature>
<dbReference type="eggNOG" id="ENOG502Z890">
    <property type="taxonomic scope" value="Bacteria"/>
</dbReference>
<dbReference type="InterPro" id="IPR018535">
    <property type="entry name" value="DUF1996"/>
</dbReference>
<evidence type="ECO:0000259" key="3">
    <source>
        <dbReference type="Pfam" id="PF09362"/>
    </source>
</evidence>
<gene>
    <name evidence="4" type="ORF">SSRG_04521</name>
</gene>